<accession>A0A1J5SKZ0</accession>
<dbReference type="InterPro" id="IPR002762">
    <property type="entry name" value="CbiX-like"/>
</dbReference>
<dbReference type="EC" id="4.99.1.3" evidence="4"/>
<dbReference type="PANTHER" id="PTHR33542:SF3">
    <property type="entry name" value="SIROHYDROCHLORIN FERROCHELATASE, CHLOROPLASTIC"/>
    <property type="match status" value="1"/>
</dbReference>
<evidence type="ECO:0000256" key="2">
    <source>
        <dbReference type="ARBA" id="ARBA00023239"/>
    </source>
</evidence>
<dbReference type="GO" id="GO:0046872">
    <property type="term" value="F:metal ion binding"/>
    <property type="evidence" value="ECO:0007669"/>
    <property type="project" value="UniProtKB-KW"/>
</dbReference>
<dbReference type="GO" id="GO:0016852">
    <property type="term" value="F:sirohydrochlorin cobaltochelatase activity"/>
    <property type="evidence" value="ECO:0007669"/>
    <property type="project" value="UniProtKB-EC"/>
</dbReference>
<dbReference type="InterPro" id="IPR050963">
    <property type="entry name" value="Sirohydro_Cobaltochel/CbiX"/>
</dbReference>
<evidence type="ECO:0000256" key="1">
    <source>
        <dbReference type="ARBA" id="ARBA00022723"/>
    </source>
</evidence>
<evidence type="ECO:0000313" key="4">
    <source>
        <dbReference type="EMBL" id="OIR09111.1"/>
    </source>
</evidence>
<organism evidence="4">
    <name type="scientific">mine drainage metagenome</name>
    <dbReference type="NCBI Taxonomy" id="410659"/>
    <lineage>
        <taxon>unclassified sequences</taxon>
        <taxon>metagenomes</taxon>
        <taxon>ecological metagenomes</taxon>
    </lineage>
</organism>
<dbReference type="AlphaFoldDB" id="A0A1J5SKZ0"/>
<evidence type="ECO:0000256" key="3">
    <source>
        <dbReference type="SAM" id="MobiDB-lite"/>
    </source>
</evidence>
<reference evidence="4" key="1">
    <citation type="submission" date="2016-10" db="EMBL/GenBank/DDBJ databases">
        <title>Sequence of Gallionella enrichment culture.</title>
        <authorList>
            <person name="Poehlein A."/>
            <person name="Muehling M."/>
            <person name="Daniel R."/>
        </authorList>
    </citation>
    <scope>NUCLEOTIDE SEQUENCE</scope>
</reference>
<name>A0A1J5SKZ0_9ZZZZ</name>
<dbReference type="Pfam" id="PF01903">
    <property type="entry name" value="CbiX"/>
    <property type="match status" value="2"/>
</dbReference>
<dbReference type="PANTHER" id="PTHR33542">
    <property type="entry name" value="SIROHYDROCHLORIN FERROCHELATASE, CHLOROPLASTIC"/>
    <property type="match status" value="1"/>
</dbReference>
<dbReference type="CDD" id="cd03416">
    <property type="entry name" value="CbiX_SirB_N"/>
    <property type="match status" value="1"/>
</dbReference>
<comment type="caution">
    <text evidence="4">The sequence shown here is derived from an EMBL/GenBank/DDBJ whole genome shotgun (WGS) entry which is preliminary data.</text>
</comment>
<feature type="compositionally biased region" description="Basic residues" evidence="3">
    <location>
        <begin position="301"/>
        <end position="324"/>
    </location>
</feature>
<keyword evidence="1" id="KW-0479">Metal-binding</keyword>
<sequence length="337" mass="37952">MTKKTAIMICGHGSRDTQAVEEFNLLARHFRQRLPHEDVESGFLEFARPVIRDGLEALKARGAQRILAVPAMLFAAGHVKNDLPWEINSFAAENPGIEVKYGRDLGVDAKLLRVAAERIESAERTSARKVARAETLLMVVGRGTNDPDANSNISKVTRMLWEGMGFGWAETSYSGVTAPLVDAGLARAAKLGFKRIIVFPYFLFTGILVKRIYDWTDEAAALYPEIEFLKAPYLRDHDLVIDAFVERLEEMRDGNPAMNCQLCKYREQVLGREQEVGLAQTGHHHHVVGIGTDAEHGHHHDHDHHHGGHRHDHDHGHHHHHGHDHSHDQAHDPEHER</sequence>
<feature type="compositionally biased region" description="Basic and acidic residues" evidence="3">
    <location>
        <begin position="325"/>
        <end position="337"/>
    </location>
</feature>
<proteinExistence type="predicted"/>
<dbReference type="CDD" id="cd03414">
    <property type="entry name" value="CbiX_SirB_C"/>
    <property type="match status" value="1"/>
</dbReference>
<gene>
    <name evidence="4" type="primary">cbiX_1</name>
    <name evidence="4" type="ORF">GALL_87180</name>
</gene>
<keyword evidence="2 4" id="KW-0456">Lyase</keyword>
<protein>
    <submittedName>
        <fullName evidence="4">Sirohydrochlorin cobaltochelatase</fullName>
        <ecNumber evidence="4">4.99.1.3</ecNumber>
    </submittedName>
</protein>
<dbReference type="SUPFAM" id="SSF53800">
    <property type="entry name" value="Chelatase"/>
    <property type="match status" value="1"/>
</dbReference>
<feature type="region of interest" description="Disordered" evidence="3">
    <location>
        <begin position="291"/>
        <end position="337"/>
    </location>
</feature>
<dbReference type="Gene3D" id="3.40.50.1400">
    <property type="match status" value="2"/>
</dbReference>
<dbReference type="EMBL" id="MLJW01000028">
    <property type="protein sequence ID" value="OIR09111.1"/>
    <property type="molecule type" value="Genomic_DNA"/>
</dbReference>